<dbReference type="InterPro" id="IPR024135">
    <property type="entry name" value="LAMTOR5"/>
</dbReference>
<evidence type="ECO:0000313" key="3">
    <source>
        <dbReference type="WBParaSite" id="Pan_g17902.t1"/>
    </source>
</evidence>
<feature type="region of interest" description="Disordered" evidence="1">
    <location>
        <begin position="101"/>
        <end position="123"/>
    </location>
</feature>
<evidence type="ECO:0000313" key="2">
    <source>
        <dbReference type="Proteomes" id="UP000492821"/>
    </source>
</evidence>
<reference evidence="3" key="2">
    <citation type="submission" date="2020-10" db="UniProtKB">
        <authorList>
            <consortium name="WormBaseParasite"/>
        </authorList>
    </citation>
    <scope>IDENTIFICATION</scope>
</reference>
<dbReference type="Proteomes" id="UP000492821">
    <property type="component" value="Unassembled WGS sequence"/>
</dbReference>
<dbReference type="GO" id="GO:0043066">
    <property type="term" value="P:negative regulation of apoptotic process"/>
    <property type="evidence" value="ECO:0007669"/>
    <property type="project" value="InterPro"/>
</dbReference>
<feature type="compositionally biased region" description="Polar residues" evidence="1">
    <location>
        <begin position="103"/>
        <end position="114"/>
    </location>
</feature>
<organism evidence="2 3">
    <name type="scientific">Panagrellus redivivus</name>
    <name type="common">Microworm</name>
    <dbReference type="NCBI Taxonomy" id="6233"/>
    <lineage>
        <taxon>Eukaryota</taxon>
        <taxon>Metazoa</taxon>
        <taxon>Ecdysozoa</taxon>
        <taxon>Nematoda</taxon>
        <taxon>Chromadorea</taxon>
        <taxon>Rhabditida</taxon>
        <taxon>Tylenchina</taxon>
        <taxon>Panagrolaimomorpha</taxon>
        <taxon>Panagrolaimoidea</taxon>
        <taxon>Panagrolaimidae</taxon>
        <taxon>Panagrellus</taxon>
    </lineage>
</organism>
<reference evidence="2" key="1">
    <citation type="journal article" date="2013" name="Genetics">
        <title>The draft genome and transcriptome of Panagrellus redivivus are shaped by the harsh demands of a free-living lifestyle.</title>
        <authorList>
            <person name="Srinivasan J."/>
            <person name="Dillman A.R."/>
            <person name="Macchietto M.G."/>
            <person name="Heikkinen L."/>
            <person name="Lakso M."/>
            <person name="Fracchia K.M."/>
            <person name="Antoshechkin I."/>
            <person name="Mortazavi A."/>
            <person name="Wong G."/>
            <person name="Sternberg P.W."/>
        </authorList>
    </citation>
    <scope>NUCLEOTIDE SEQUENCE [LARGE SCALE GENOMIC DNA]</scope>
    <source>
        <strain evidence="2">MT8872</strain>
    </source>
</reference>
<dbReference type="AlphaFoldDB" id="A0A7E4V8T9"/>
<sequence>MASTQLPPIEKAFDESAQRLLETPDSDLKGILCTDDHGRPLHNSGSFSDNSAAVISQLIQASILIHPNLRPPIITLVGQQSRVVCACNRNIFVAVHRDVPASESVSDVSPTGSDNGDVPDGSE</sequence>
<dbReference type="GO" id="GO:0071986">
    <property type="term" value="C:Ragulator complex"/>
    <property type="evidence" value="ECO:0007669"/>
    <property type="project" value="InterPro"/>
</dbReference>
<evidence type="ECO:0000256" key="1">
    <source>
        <dbReference type="SAM" id="MobiDB-lite"/>
    </source>
</evidence>
<keyword evidence="2" id="KW-1185">Reference proteome</keyword>
<accession>A0A7E4V8T9</accession>
<name>A0A7E4V8T9_PANRE</name>
<dbReference type="WBParaSite" id="Pan_g17902.t1">
    <property type="protein sequence ID" value="Pan_g17902.t1"/>
    <property type="gene ID" value="Pan_g17902"/>
</dbReference>
<dbReference type="Gene3D" id="3.30.450.30">
    <property type="entry name" value="Dynein light chain 2a, cytoplasmic"/>
    <property type="match status" value="1"/>
</dbReference>
<proteinExistence type="predicted"/>
<dbReference type="Pfam" id="PF16672">
    <property type="entry name" value="LAMTOR5"/>
    <property type="match status" value="1"/>
</dbReference>
<protein>
    <submittedName>
        <fullName evidence="3">Late endosomal/lysosomal adaptor and MAPK and MTOR activator 5</fullName>
    </submittedName>
</protein>